<evidence type="ECO:0000313" key="3">
    <source>
        <dbReference type="Proteomes" id="UP001174936"/>
    </source>
</evidence>
<dbReference type="Pfam" id="PF11915">
    <property type="entry name" value="DUF3433"/>
    <property type="match status" value="1"/>
</dbReference>
<evidence type="ECO:0000313" key="2">
    <source>
        <dbReference type="EMBL" id="KAK0644687.1"/>
    </source>
</evidence>
<comment type="caution">
    <text evidence="2">The sequence shown here is derived from an EMBL/GenBank/DDBJ whole genome shotgun (WGS) entry which is preliminary data.</text>
</comment>
<gene>
    <name evidence="2" type="ORF">B0T16DRAFT_356714</name>
</gene>
<reference evidence="2" key="1">
    <citation type="submission" date="2023-06" db="EMBL/GenBank/DDBJ databases">
        <title>Genome-scale phylogeny and comparative genomics of the fungal order Sordariales.</title>
        <authorList>
            <consortium name="Lawrence Berkeley National Laboratory"/>
            <person name="Hensen N."/>
            <person name="Bonometti L."/>
            <person name="Westerberg I."/>
            <person name="Brannstrom I.O."/>
            <person name="Guillou S."/>
            <person name="Cros-Aarteil S."/>
            <person name="Calhoun S."/>
            <person name="Haridas S."/>
            <person name="Kuo A."/>
            <person name="Mondo S."/>
            <person name="Pangilinan J."/>
            <person name="Riley R."/>
            <person name="Labutti K."/>
            <person name="Andreopoulos B."/>
            <person name="Lipzen A."/>
            <person name="Chen C."/>
            <person name="Yanf M."/>
            <person name="Daum C."/>
            <person name="Ng V."/>
            <person name="Clum A."/>
            <person name="Steindorff A."/>
            <person name="Ohm R."/>
            <person name="Martin F."/>
            <person name="Silar P."/>
            <person name="Natvig D."/>
            <person name="Lalanne C."/>
            <person name="Gautier V."/>
            <person name="Ament-Velasquez S.L."/>
            <person name="Kruys A."/>
            <person name="Hutchinson M.I."/>
            <person name="Powell A.J."/>
            <person name="Barry K."/>
            <person name="Miller A.N."/>
            <person name="Grigoriev I.V."/>
            <person name="Debuchy R."/>
            <person name="Gladieux P."/>
            <person name="Thoren M.H."/>
            <person name="Johannesson H."/>
        </authorList>
    </citation>
    <scope>NUCLEOTIDE SEQUENCE</scope>
    <source>
        <strain evidence="2">SMH2532-1</strain>
    </source>
</reference>
<dbReference type="InterPro" id="IPR021840">
    <property type="entry name" value="DUF3433"/>
</dbReference>
<dbReference type="Proteomes" id="UP001174936">
    <property type="component" value="Unassembled WGS sequence"/>
</dbReference>
<dbReference type="AlphaFoldDB" id="A0AA39Y296"/>
<evidence type="ECO:0000256" key="1">
    <source>
        <dbReference type="SAM" id="Phobius"/>
    </source>
</evidence>
<name>A0AA39Y296_9PEZI</name>
<accession>A0AA39Y296</accession>
<keyword evidence="1" id="KW-0472">Membrane</keyword>
<feature type="transmembrane region" description="Helical" evidence="1">
    <location>
        <begin position="67"/>
        <end position="88"/>
    </location>
</feature>
<keyword evidence="3" id="KW-1185">Reference proteome</keyword>
<keyword evidence="1" id="KW-0812">Transmembrane</keyword>
<protein>
    <submittedName>
        <fullName evidence="2">Uncharacterized protein</fullName>
    </submittedName>
</protein>
<sequence>MWGLIILITYYNAVVSPDTPFERFMNQQSFGVRVLFTGFGVLLTFFWDHYYSRVATLEPYRLLSRPLGAPASVLTVSPPTTVFSGIFTSLVRLEVFPSIVALSNILSKFVPILLSNIPFSPIQTWELHLVCAWASVGTLSFLSLVLLWGLVFVKYPTMPIDPGSLAGRLYYLCDADDVLKQFSSMGRIDGKHNVAKEWLGSQAGKRYMFGQIGGETGTRGVGVFVHSKLGG</sequence>
<feature type="transmembrane region" description="Helical" evidence="1">
    <location>
        <begin position="30"/>
        <end position="47"/>
    </location>
</feature>
<organism evidence="2 3">
    <name type="scientific">Cercophora newfieldiana</name>
    <dbReference type="NCBI Taxonomy" id="92897"/>
    <lineage>
        <taxon>Eukaryota</taxon>
        <taxon>Fungi</taxon>
        <taxon>Dikarya</taxon>
        <taxon>Ascomycota</taxon>
        <taxon>Pezizomycotina</taxon>
        <taxon>Sordariomycetes</taxon>
        <taxon>Sordariomycetidae</taxon>
        <taxon>Sordariales</taxon>
        <taxon>Lasiosphaeriaceae</taxon>
        <taxon>Cercophora</taxon>
    </lineage>
</organism>
<feature type="transmembrane region" description="Helical" evidence="1">
    <location>
        <begin position="127"/>
        <end position="153"/>
    </location>
</feature>
<dbReference type="EMBL" id="JAULSV010000005">
    <property type="protein sequence ID" value="KAK0644687.1"/>
    <property type="molecule type" value="Genomic_DNA"/>
</dbReference>
<proteinExistence type="predicted"/>
<keyword evidence="1" id="KW-1133">Transmembrane helix</keyword>
<feature type="transmembrane region" description="Helical" evidence="1">
    <location>
        <begin position="95"/>
        <end position="115"/>
    </location>
</feature>